<dbReference type="OrthoDB" id="3363286at2759"/>
<name>A0A9W9VAJ0_9EURO</name>
<dbReference type="AlphaFoldDB" id="A0A9W9VAJ0"/>
<feature type="compositionally biased region" description="Polar residues" evidence="1">
    <location>
        <begin position="50"/>
        <end position="70"/>
    </location>
</feature>
<reference evidence="2" key="2">
    <citation type="journal article" date="2023" name="IMA Fungus">
        <title>Comparative genomic study of the Penicillium genus elucidates a diverse pangenome and 15 lateral gene transfer events.</title>
        <authorList>
            <person name="Petersen C."/>
            <person name="Sorensen T."/>
            <person name="Nielsen M.R."/>
            <person name="Sondergaard T.E."/>
            <person name="Sorensen J.L."/>
            <person name="Fitzpatrick D.A."/>
            <person name="Frisvad J.C."/>
            <person name="Nielsen K.L."/>
        </authorList>
    </citation>
    <scope>NUCLEOTIDE SEQUENCE</scope>
    <source>
        <strain evidence="2">IBT 3081</strain>
    </source>
</reference>
<evidence type="ECO:0000256" key="1">
    <source>
        <dbReference type="SAM" id="MobiDB-lite"/>
    </source>
</evidence>
<evidence type="ECO:0000313" key="2">
    <source>
        <dbReference type="EMBL" id="KAJ5372281.1"/>
    </source>
</evidence>
<gene>
    <name evidence="2" type="ORF">N7517_004287</name>
</gene>
<feature type="region of interest" description="Disordered" evidence="1">
    <location>
        <begin position="50"/>
        <end position="93"/>
    </location>
</feature>
<keyword evidence="3" id="KW-1185">Reference proteome</keyword>
<organism evidence="2 3">
    <name type="scientific">Penicillium concentricum</name>
    <dbReference type="NCBI Taxonomy" id="293559"/>
    <lineage>
        <taxon>Eukaryota</taxon>
        <taxon>Fungi</taxon>
        <taxon>Dikarya</taxon>
        <taxon>Ascomycota</taxon>
        <taxon>Pezizomycotina</taxon>
        <taxon>Eurotiomycetes</taxon>
        <taxon>Eurotiomycetidae</taxon>
        <taxon>Eurotiales</taxon>
        <taxon>Aspergillaceae</taxon>
        <taxon>Penicillium</taxon>
    </lineage>
</organism>
<dbReference type="GeneID" id="81461200"/>
<comment type="caution">
    <text evidence="2">The sequence shown here is derived from an EMBL/GenBank/DDBJ whole genome shotgun (WGS) entry which is preliminary data.</text>
</comment>
<feature type="compositionally biased region" description="Low complexity" evidence="1">
    <location>
        <begin position="157"/>
        <end position="171"/>
    </location>
</feature>
<sequence length="414" mass="45417">MECVGTRIPYAKWRLSAFRQLLATSHQAASRGISTSRQSDQLNEITLETKTGNANPNSALPSQRLPQSPLITRPRSGTEKNRKRRPTTQEEADLLKNPWALMLASPARMCSVTGARLPSALLGTWGLVRQPNTDELYMMPVGLLQDSLQSNKAQNLGSSSGPIIPGQSESPAMEIRSGEGDSLDASPIPTSPDKQTGRQLVLRITELLPLIRSISVPLSKRGGKRPAIMRLLPFRWKHPQGPVTAHEEKRIIWSENTPEIMLRGMRGVVVKKLGAVLEKYKRVGTSNGVWRALDLTEYSDAALKGALGSLERFNRMECGGILLLGPKTSAAAGNTSQVSASLDSVTLTQTGSKVPVFDLTVLFSESDIKTLRESHGQCQHTALFFRPEDQLGIDAMISLWKIKRLLDNVDLTEQ</sequence>
<proteinExistence type="predicted"/>
<dbReference type="EMBL" id="JAPZBT010000002">
    <property type="protein sequence ID" value="KAJ5372281.1"/>
    <property type="molecule type" value="Genomic_DNA"/>
</dbReference>
<feature type="region of interest" description="Disordered" evidence="1">
    <location>
        <begin position="152"/>
        <end position="195"/>
    </location>
</feature>
<reference evidence="2" key="1">
    <citation type="submission" date="2022-12" db="EMBL/GenBank/DDBJ databases">
        <authorList>
            <person name="Petersen C."/>
        </authorList>
    </citation>
    <scope>NUCLEOTIDE SEQUENCE</scope>
    <source>
        <strain evidence="2">IBT 3081</strain>
    </source>
</reference>
<protein>
    <submittedName>
        <fullName evidence="2">Uncharacterized protein</fullName>
    </submittedName>
</protein>
<accession>A0A9W9VAJ0</accession>
<evidence type="ECO:0000313" key="3">
    <source>
        <dbReference type="Proteomes" id="UP001147752"/>
    </source>
</evidence>
<dbReference type="RefSeq" id="XP_056578267.1">
    <property type="nucleotide sequence ID" value="XM_056722017.1"/>
</dbReference>
<dbReference type="Proteomes" id="UP001147752">
    <property type="component" value="Unassembled WGS sequence"/>
</dbReference>